<proteinExistence type="predicted"/>
<evidence type="ECO:0000313" key="3">
    <source>
        <dbReference type="EMBL" id="KAJ8875144.1"/>
    </source>
</evidence>
<reference evidence="3 4" key="1">
    <citation type="submission" date="2023-02" db="EMBL/GenBank/DDBJ databases">
        <title>LHISI_Scaffold_Assembly.</title>
        <authorList>
            <person name="Stuart O.P."/>
            <person name="Cleave R."/>
            <person name="Magrath M.J.L."/>
            <person name="Mikheyev A.S."/>
        </authorList>
    </citation>
    <scope>NUCLEOTIDE SEQUENCE [LARGE SCALE GENOMIC DNA]</scope>
    <source>
        <strain evidence="3">Daus_M_001</strain>
        <tissue evidence="3">Leg muscle</tissue>
    </source>
</reference>
<feature type="compositionally biased region" description="Basic and acidic residues" evidence="1">
    <location>
        <begin position="124"/>
        <end position="138"/>
    </location>
</feature>
<organism evidence="3 4">
    <name type="scientific">Dryococelus australis</name>
    <dbReference type="NCBI Taxonomy" id="614101"/>
    <lineage>
        <taxon>Eukaryota</taxon>
        <taxon>Metazoa</taxon>
        <taxon>Ecdysozoa</taxon>
        <taxon>Arthropoda</taxon>
        <taxon>Hexapoda</taxon>
        <taxon>Insecta</taxon>
        <taxon>Pterygota</taxon>
        <taxon>Neoptera</taxon>
        <taxon>Polyneoptera</taxon>
        <taxon>Phasmatodea</taxon>
        <taxon>Verophasmatodea</taxon>
        <taxon>Anareolatae</taxon>
        <taxon>Phasmatidae</taxon>
        <taxon>Eurycanthinae</taxon>
        <taxon>Dryococelus</taxon>
    </lineage>
</organism>
<feature type="domain" description="PiggyBac transposable element-derived protein" evidence="2">
    <location>
        <begin position="201"/>
        <end position="361"/>
    </location>
</feature>
<comment type="caution">
    <text evidence="3">The sequence shown here is derived from an EMBL/GenBank/DDBJ whole genome shotgun (WGS) entry which is preliminary data.</text>
</comment>
<gene>
    <name evidence="3" type="ORF">PR048_023037</name>
</gene>
<dbReference type="PANTHER" id="PTHR46599">
    <property type="entry name" value="PIGGYBAC TRANSPOSABLE ELEMENT-DERIVED PROTEIN 4"/>
    <property type="match status" value="1"/>
</dbReference>
<evidence type="ECO:0000313" key="4">
    <source>
        <dbReference type="Proteomes" id="UP001159363"/>
    </source>
</evidence>
<feature type="region of interest" description="Disordered" evidence="1">
    <location>
        <begin position="87"/>
        <end position="145"/>
    </location>
</feature>
<dbReference type="EMBL" id="JARBHB010000009">
    <property type="protein sequence ID" value="KAJ8875144.1"/>
    <property type="molecule type" value="Genomic_DNA"/>
</dbReference>
<sequence length="361" mass="41909">MAGETGNRKVPLHMRMHINPEMVRRGLPEPREFLFRWDGYTGSRLTLAHVVASSQFCEWIYKMASAGENSRVSDLECLDNVRNTFDELESESEVDDTDADEDFIPTDHDSETEQNSFDSEEETELPREEHEDRNKRDSQSSQPSNYYWGRRRAEFKWSKQAPNTRARVGAKTIIRRIHLPGNIGPVRELDINCSELDTWDRIFTGDMLDTIVLHTKEKLAEARSTYANYEDRSELKDTEGVEIRALLGVLYYSVIFKSNHKDLNAMIACDITGSDVFRASISQKRALFLVSCLKFENKSVREAREKTEKSAAIYRLFSRRVENSPASYSIYEYAWVDEMFISFRGQCRYNVYMLEKPAKYG</sequence>
<dbReference type="Pfam" id="PF13843">
    <property type="entry name" value="DDE_Tnp_1_7"/>
    <property type="match status" value="1"/>
</dbReference>
<evidence type="ECO:0000256" key="1">
    <source>
        <dbReference type="SAM" id="MobiDB-lite"/>
    </source>
</evidence>
<protein>
    <recommendedName>
        <fullName evidence="2">PiggyBac transposable element-derived protein domain-containing protein</fullName>
    </recommendedName>
</protein>
<keyword evidence="4" id="KW-1185">Reference proteome</keyword>
<dbReference type="Proteomes" id="UP001159363">
    <property type="component" value="Chromosome 8"/>
</dbReference>
<evidence type="ECO:0000259" key="2">
    <source>
        <dbReference type="Pfam" id="PF13843"/>
    </source>
</evidence>
<accession>A0ABQ9GT16</accession>
<feature type="compositionally biased region" description="Acidic residues" evidence="1">
    <location>
        <begin position="87"/>
        <end position="104"/>
    </location>
</feature>
<dbReference type="PANTHER" id="PTHR46599:SF3">
    <property type="entry name" value="PIGGYBAC TRANSPOSABLE ELEMENT-DERIVED PROTEIN 4"/>
    <property type="match status" value="1"/>
</dbReference>
<name>A0ABQ9GT16_9NEOP</name>
<dbReference type="InterPro" id="IPR029526">
    <property type="entry name" value="PGBD"/>
</dbReference>